<keyword evidence="1" id="KW-0175">Coiled coil</keyword>
<dbReference type="Proteomes" id="UP000516160">
    <property type="component" value="Chromosome"/>
</dbReference>
<dbReference type="Gene3D" id="3.40.50.300">
    <property type="entry name" value="P-loop containing nucleotide triphosphate hydrolases"/>
    <property type="match status" value="1"/>
</dbReference>
<dbReference type="KEGG" id="acae:HYG86_01050"/>
<dbReference type="GO" id="GO:0005524">
    <property type="term" value="F:ATP binding"/>
    <property type="evidence" value="ECO:0007669"/>
    <property type="project" value="UniProtKB-KW"/>
</dbReference>
<proteinExistence type="predicted"/>
<gene>
    <name evidence="3" type="ORF">HYG86_01050</name>
</gene>
<accession>A0A7G9W446</accession>
<dbReference type="RefSeq" id="WP_213167126.1">
    <property type="nucleotide sequence ID" value="NZ_CP058559.1"/>
</dbReference>
<evidence type="ECO:0000313" key="4">
    <source>
        <dbReference type="Proteomes" id="UP000516160"/>
    </source>
</evidence>
<dbReference type="SUPFAM" id="SSF52540">
    <property type="entry name" value="P-loop containing nucleoside triphosphate hydrolases"/>
    <property type="match status" value="1"/>
</dbReference>
<dbReference type="PANTHER" id="PTHR30050">
    <property type="entry name" value="CHROMOSOMAL REPLICATION INITIATOR PROTEIN DNAA"/>
    <property type="match status" value="1"/>
</dbReference>
<evidence type="ECO:0000313" key="3">
    <source>
        <dbReference type="EMBL" id="QNO13458.1"/>
    </source>
</evidence>
<dbReference type="AlphaFoldDB" id="A0A7G9W446"/>
<dbReference type="SMART" id="SM00382">
    <property type="entry name" value="AAA"/>
    <property type="match status" value="1"/>
</dbReference>
<feature type="coiled-coil region" evidence="1">
    <location>
        <begin position="38"/>
        <end position="83"/>
    </location>
</feature>
<dbReference type="EMBL" id="CP058559">
    <property type="protein sequence ID" value="QNO13458.1"/>
    <property type="molecule type" value="Genomic_DNA"/>
</dbReference>
<dbReference type="Pfam" id="PF01695">
    <property type="entry name" value="IstB_IS21"/>
    <property type="match status" value="1"/>
</dbReference>
<dbReference type="CDD" id="cd00009">
    <property type="entry name" value="AAA"/>
    <property type="match status" value="1"/>
</dbReference>
<evidence type="ECO:0000256" key="1">
    <source>
        <dbReference type="SAM" id="Coils"/>
    </source>
</evidence>
<keyword evidence="3" id="KW-0067">ATP-binding</keyword>
<evidence type="ECO:0000259" key="2">
    <source>
        <dbReference type="SMART" id="SM00382"/>
    </source>
</evidence>
<protein>
    <submittedName>
        <fullName evidence="3">ATP-binding protein</fullName>
    </submittedName>
</protein>
<name>A0A7G9W446_ALKCA</name>
<keyword evidence="4" id="KW-1185">Reference proteome</keyword>
<dbReference type="PANTHER" id="PTHR30050:SF4">
    <property type="entry name" value="ATP-BINDING PROTEIN RV3427C IN INSERTION SEQUENCE-RELATED"/>
    <property type="match status" value="1"/>
</dbReference>
<keyword evidence="3" id="KW-0547">Nucleotide-binding</keyword>
<dbReference type="InterPro" id="IPR003593">
    <property type="entry name" value="AAA+_ATPase"/>
</dbReference>
<dbReference type="GO" id="GO:0006260">
    <property type="term" value="P:DNA replication"/>
    <property type="evidence" value="ECO:0007669"/>
    <property type="project" value="TreeGrafter"/>
</dbReference>
<dbReference type="InterPro" id="IPR027417">
    <property type="entry name" value="P-loop_NTPase"/>
</dbReference>
<organism evidence="3 4">
    <name type="scientific">Alkalicella caledoniensis</name>
    <dbReference type="NCBI Taxonomy" id="2731377"/>
    <lineage>
        <taxon>Bacteria</taxon>
        <taxon>Bacillati</taxon>
        <taxon>Bacillota</taxon>
        <taxon>Clostridia</taxon>
        <taxon>Eubacteriales</taxon>
        <taxon>Proteinivoracaceae</taxon>
        <taxon>Alkalicella</taxon>
    </lineage>
</organism>
<reference evidence="3 4" key="1">
    <citation type="submission" date="2020-07" db="EMBL/GenBank/DDBJ databases">
        <title>Alkalicella. sp. LB2 genome.</title>
        <authorList>
            <person name="Postec A."/>
            <person name="Quemeneur M."/>
        </authorList>
    </citation>
    <scope>NUCLEOTIDE SEQUENCE [LARGE SCALE GENOMIC DNA]</scope>
    <source>
        <strain evidence="3 4">LB2</strain>
    </source>
</reference>
<sequence length="334" mass="38739">MDDLYTKMLDSDNFSTRQRLVREHEKNIDLTYQKHPDLKKLDETISQLQKDMASFLAKKFKGLQNIETEIETTKVKLNQLLAKKDTYLQKNNISEDYKEPKWTCEKCQDRGKIYLNNKIDACPCQEDYSTNIRQKMSGLSIKLKDASFKNTDFSKYSPKDRQNAAAVYNMTQKYLTNLITNIKTVGTFSEGLFIHGETGSGKTHLLGCMANHLIESNVETMYIVYADLLDRIRETFGDDRTETESSIIRKINSAKVLLIDDLGMEKNSEFAQKYLGQIIDHRYRNMLPTIITSNFTLSELKDRSKNDMYGERVIWRCVETSHIFHLSGNLRNSI</sequence>
<dbReference type="InterPro" id="IPR002611">
    <property type="entry name" value="IstB_ATP-bd"/>
</dbReference>
<feature type="domain" description="AAA+ ATPase" evidence="2">
    <location>
        <begin position="188"/>
        <end position="329"/>
    </location>
</feature>